<accession>X6NZV4</accession>
<dbReference type="Proteomes" id="UP000023152">
    <property type="component" value="Unassembled WGS sequence"/>
</dbReference>
<proteinExistence type="predicted"/>
<keyword evidence="2" id="KW-1185">Reference proteome</keyword>
<dbReference type="AlphaFoldDB" id="X6NZV4"/>
<evidence type="ECO:0000313" key="2">
    <source>
        <dbReference type="Proteomes" id="UP000023152"/>
    </source>
</evidence>
<sequence length="169" mass="20079">MQIQKYKETSMHIMQRKSRSSSLIYTKIQETIQRLCITFTKRETDIIERKRVKVNQDHKENPTYIKIMTNANKQSKCKLQTLAKQKNETEIFKKDNKQQHQHIGHEYDDVYAILAEVASLRATIDKLSSFINKIMQSIERNWNNGVNNNFSQDLSFNANETTDKYMNQW</sequence>
<comment type="caution">
    <text evidence="1">The sequence shown here is derived from an EMBL/GenBank/DDBJ whole genome shotgun (WGS) entry which is preliminary data.</text>
</comment>
<gene>
    <name evidence="1" type="ORF">RFI_05604</name>
</gene>
<name>X6NZV4_RETFI</name>
<organism evidence="1 2">
    <name type="scientific">Reticulomyxa filosa</name>
    <dbReference type="NCBI Taxonomy" id="46433"/>
    <lineage>
        <taxon>Eukaryota</taxon>
        <taxon>Sar</taxon>
        <taxon>Rhizaria</taxon>
        <taxon>Retaria</taxon>
        <taxon>Foraminifera</taxon>
        <taxon>Monothalamids</taxon>
        <taxon>Reticulomyxidae</taxon>
        <taxon>Reticulomyxa</taxon>
    </lineage>
</organism>
<protein>
    <submittedName>
        <fullName evidence="1">Uncharacterized protein</fullName>
    </submittedName>
</protein>
<evidence type="ECO:0000313" key="1">
    <source>
        <dbReference type="EMBL" id="ETO31516.1"/>
    </source>
</evidence>
<dbReference type="EMBL" id="ASPP01004872">
    <property type="protein sequence ID" value="ETO31516.1"/>
    <property type="molecule type" value="Genomic_DNA"/>
</dbReference>
<reference evidence="1 2" key="1">
    <citation type="journal article" date="2013" name="Curr. Biol.">
        <title>The Genome of the Foraminiferan Reticulomyxa filosa.</title>
        <authorList>
            <person name="Glockner G."/>
            <person name="Hulsmann N."/>
            <person name="Schleicher M."/>
            <person name="Noegel A.A."/>
            <person name="Eichinger L."/>
            <person name="Gallinger C."/>
            <person name="Pawlowski J."/>
            <person name="Sierra R."/>
            <person name="Euteneuer U."/>
            <person name="Pillet L."/>
            <person name="Moustafa A."/>
            <person name="Platzer M."/>
            <person name="Groth M."/>
            <person name="Szafranski K."/>
            <person name="Schliwa M."/>
        </authorList>
    </citation>
    <scope>NUCLEOTIDE SEQUENCE [LARGE SCALE GENOMIC DNA]</scope>
</reference>